<gene>
    <name evidence="3" type="ORF">OLEA9_A114792</name>
</gene>
<reference evidence="3 4" key="1">
    <citation type="submission" date="2019-12" db="EMBL/GenBank/DDBJ databases">
        <authorList>
            <person name="Alioto T."/>
            <person name="Alioto T."/>
            <person name="Gomez Garrido J."/>
        </authorList>
    </citation>
    <scope>NUCLEOTIDE SEQUENCE [LARGE SCALE GENOMIC DNA]</scope>
</reference>
<feature type="region of interest" description="Disordered" evidence="2">
    <location>
        <begin position="113"/>
        <end position="132"/>
    </location>
</feature>
<dbReference type="EMBL" id="CACTIH010000087">
    <property type="protein sequence ID" value="CAA2953274.1"/>
    <property type="molecule type" value="Genomic_DNA"/>
</dbReference>
<comment type="caution">
    <text evidence="3">The sequence shown here is derived from an EMBL/GenBank/DDBJ whole genome shotgun (WGS) entry which is preliminary data.</text>
</comment>
<dbReference type="Proteomes" id="UP000594638">
    <property type="component" value="Unassembled WGS sequence"/>
</dbReference>
<evidence type="ECO:0000313" key="4">
    <source>
        <dbReference type="Proteomes" id="UP000594638"/>
    </source>
</evidence>
<comment type="similarity">
    <text evidence="1">Belongs to the senescence regulator S40 family.</text>
</comment>
<feature type="region of interest" description="Disordered" evidence="2">
    <location>
        <begin position="1"/>
        <end position="28"/>
    </location>
</feature>
<accession>A0A8S0PLZ1</accession>
<evidence type="ECO:0000256" key="1">
    <source>
        <dbReference type="ARBA" id="ARBA00034773"/>
    </source>
</evidence>
<evidence type="ECO:0000313" key="3">
    <source>
        <dbReference type="EMBL" id="CAA2953274.1"/>
    </source>
</evidence>
<dbReference type="PANTHER" id="PTHR46525">
    <property type="entry name" value="EMB|CAB72159.1"/>
    <property type="match status" value="1"/>
</dbReference>
<dbReference type="Gramene" id="OE9A114792T1">
    <property type="protein sequence ID" value="OE9A114792C1"/>
    <property type="gene ID" value="OE9A114792"/>
</dbReference>
<protein>
    <recommendedName>
        <fullName evidence="5">Senescence regulator</fullName>
    </recommendedName>
</protein>
<dbReference type="Pfam" id="PF04520">
    <property type="entry name" value="Senescence_reg"/>
    <property type="match status" value="1"/>
</dbReference>
<evidence type="ECO:0000256" key="2">
    <source>
        <dbReference type="SAM" id="MobiDB-lite"/>
    </source>
</evidence>
<dbReference type="GO" id="GO:0010150">
    <property type="term" value="P:leaf senescence"/>
    <property type="evidence" value="ECO:0007669"/>
    <property type="project" value="UniProtKB-ARBA"/>
</dbReference>
<evidence type="ECO:0008006" key="5">
    <source>
        <dbReference type="Google" id="ProtNLM"/>
    </source>
</evidence>
<dbReference type="AlphaFoldDB" id="A0A8S0PLZ1"/>
<name>A0A8S0PLZ1_OLEEU</name>
<feature type="region of interest" description="Disordered" evidence="2">
    <location>
        <begin position="41"/>
        <end position="60"/>
    </location>
</feature>
<dbReference type="OrthoDB" id="1917735at2759"/>
<dbReference type="PANTHER" id="PTHR46525:SF17">
    <property type="entry name" value="SENESCENCE REGULATOR S40"/>
    <property type="match status" value="1"/>
</dbReference>
<keyword evidence="4" id="KW-1185">Reference proteome</keyword>
<dbReference type="InterPro" id="IPR007608">
    <property type="entry name" value="Senescence_reg_S40"/>
</dbReference>
<proteinExistence type="inferred from homology"/>
<sequence>MAAEGRKNRRYLGGAERKNPNPMAANDQFELDEAEVIWSNNENAPSDVKKSISGRARKSVRDSNCIDETAGKSLPVNIPVWSKNVLKNHGGTYEDDAGEDEDYGVPPHEYLARTRGAPSSVHEGAGRTLKGRDLRKVRNAVWKQTGFED</sequence>
<organism evidence="3 4">
    <name type="scientific">Olea europaea subsp. europaea</name>
    <dbReference type="NCBI Taxonomy" id="158383"/>
    <lineage>
        <taxon>Eukaryota</taxon>
        <taxon>Viridiplantae</taxon>
        <taxon>Streptophyta</taxon>
        <taxon>Embryophyta</taxon>
        <taxon>Tracheophyta</taxon>
        <taxon>Spermatophyta</taxon>
        <taxon>Magnoliopsida</taxon>
        <taxon>eudicotyledons</taxon>
        <taxon>Gunneridae</taxon>
        <taxon>Pentapetalae</taxon>
        <taxon>asterids</taxon>
        <taxon>lamiids</taxon>
        <taxon>Lamiales</taxon>
        <taxon>Oleaceae</taxon>
        <taxon>Oleeae</taxon>
        <taxon>Olea</taxon>
    </lineage>
</organism>